<evidence type="ECO:0000256" key="1">
    <source>
        <dbReference type="ARBA" id="ARBA00009809"/>
    </source>
</evidence>
<dbReference type="EC" id="3.2.1.23" evidence="7"/>
<evidence type="ECO:0000259" key="9">
    <source>
        <dbReference type="Pfam" id="PF01301"/>
    </source>
</evidence>
<dbReference type="SUPFAM" id="SSF49785">
    <property type="entry name" value="Galactose-binding domain-like"/>
    <property type="match status" value="1"/>
</dbReference>
<keyword evidence="2" id="KW-0732">Signal</keyword>
<dbReference type="InterPro" id="IPR048913">
    <property type="entry name" value="BetaGal_gal-bd"/>
</dbReference>
<gene>
    <name evidence="12" type="ORF">QR98_0096790</name>
</gene>
<dbReference type="PRINTS" id="PR00742">
    <property type="entry name" value="GLHYDRLASE35"/>
</dbReference>
<dbReference type="EMBL" id="JXLN01016487">
    <property type="protein sequence ID" value="KPM11112.1"/>
    <property type="molecule type" value="Genomic_DNA"/>
</dbReference>
<dbReference type="PANTHER" id="PTHR23421">
    <property type="entry name" value="BETA-GALACTOSIDASE RELATED"/>
    <property type="match status" value="1"/>
</dbReference>
<dbReference type="Pfam" id="PF21317">
    <property type="entry name" value="BetaGal_ABD_1"/>
    <property type="match status" value="1"/>
</dbReference>
<dbReference type="Gene3D" id="3.20.20.80">
    <property type="entry name" value="Glycosidases"/>
    <property type="match status" value="1"/>
</dbReference>
<feature type="active site" description="Proton donor" evidence="6">
    <location>
        <position position="200"/>
    </location>
</feature>
<dbReference type="GO" id="GO:0004565">
    <property type="term" value="F:beta-galactosidase activity"/>
    <property type="evidence" value="ECO:0007669"/>
    <property type="project" value="UniProtKB-EC"/>
</dbReference>
<dbReference type="AlphaFoldDB" id="A0A132AJE6"/>
<feature type="domain" description="Beta-galactosidase 1-like first all-beta" evidence="10">
    <location>
        <begin position="418"/>
        <end position="527"/>
    </location>
</feature>
<proteinExistence type="inferred from homology"/>
<comment type="caution">
    <text evidence="12">The sequence shown here is derived from an EMBL/GenBank/DDBJ whole genome shotgun (WGS) entry which is preliminary data.</text>
</comment>
<evidence type="ECO:0000256" key="6">
    <source>
        <dbReference type="PIRSR" id="PIRSR006336-1"/>
    </source>
</evidence>
<dbReference type="InterPro" id="IPR031330">
    <property type="entry name" value="Gly_Hdrlase_35_cat"/>
</dbReference>
<evidence type="ECO:0000256" key="5">
    <source>
        <dbReference type="ARBA" id="ARBA00023295"/>
    </source>
</evidence>
<sequence length="661" mass="77025">MLINSKKLIDFFTINRLILLLIIVYLLSPNNASLDQHQSNRRTFEVDQLNKCFLKDGRPFRYVSGSIHYFRVPKPFWFDRLRKMKYGGLNAIQTYVEWSSHEPEPGQYRFDHDLDLIEFIRLANELDLLVVLRVGPYICAERDMGGYPSWLLNIPNIKIRTDDPKYLEQVERWLSVLLPKIRPFLYRNGGPIIMVQIENEYGSYGCNGNYTTHLRTIFDKYLRDEVVLFTTDGNGDGYLRCGPIPNILATIDFGSKTNVSHAIETFRKHRHLGPLVNSEYYSGWLDYWEEKFIRIGSDQVIETFDEMLHNNFSVNIYMYHGGTNFDLKSGSNMAEKIFRPMLTSYDYDAPINEAGDLTEKFFAIKSIITKHFGSESLPHDEFLSISNVTNKMSISSIQMSFVGTIFDYKPEPIISRFPLTFEQLKLDYGFILYESEIILNPSSPSILEIVDLRDRAHIFVDYEMVGILSRTRKQYTLPLMINRGSKLSILVENQGRCSFQCFNQTKGIVRNVTINHHIVENWKIFPIYRDWNKLLERLKQNYSKTFSLNRSMSLPSFYVGDFYLPNRTEYPLDSFLKLDLWRKGIAFLNGHNLGRYWPAAGPQITLYTPSIFFKPIGIKNRLVLFELDGNLCRRNDRGNEANSFCDAQFIDHHILNGTIPD</sequence>
<dbReference type="PROSITE" id="PS01182">
    <property type="entry name" value="GLYCOSYL_HYDROL_F35"/>
    <property type="match status" value="1"/>
</dbReference>
<dbReference type="InterPro" id="IPR008979">
    <property type="entry name" value="Galactose-bd-like_sf"/>
</dbReference>
<evidence type="ECO:0000313" key="13">
    <source>
        <dbReference type="Proteomes" id="UP000616769"/>
    </source>
</evidence>
<dbReference type="PIRSF" id="PIRSF006336">
    <property type="entry name" value="B-gal"/>
    <property type="match status" value="1"/>
</dbReference>
<dbReference type="OrthoDB" id="1657402at2759"/>
<dbReference type="Pfam" id="PF01301">
    <property type="entry name" value="Glyco_hydro_35"/>
    <property type="match status" value="1"/>
</dbReference>
<accession>A0A132AJE6</accession>
<dbReference type="InterPro" id="IPR048912">
    <property type="entry name" value="BetaGal1-like_ABD1"/>
</dbReference>
<feature type="domain" description="Glycoside hydrolase 35 catalytic" evidence="9">
    <location>
        <begin position="53"/>
        <end position="370"/>
    </location>
</feature>
<reference evidence="12 13" key="1">
    <citation type="journal article" date="2015" name="Parasit. Vectors">
        <title>Draft genome of the scabies mite.</title>
        <authorList>
            <person name="Rider S.D.Jr."/>
            <person name="Morgan M.S."/>
            <person name="Arlian L.G."/>
        </authorList>
    </citation>
    <scope>NUCLEOTIDE SEQUENCE [LARGE SCALE GENOMIC DNA]</scope>
    <source>
        <strain evidence="12">Arlian Lab</strain>
    </source>
</reference>
<feature type="active site" description="Nucleophile" evidence="6">
    <location>
        <position position="279"/>
    </location>
</feature>
<evidence type="ECO:0000256" key="7">
    <source>
        <dbReference type="RuleBase" id="RU000675"/>
    </source>
</evidence>
<dbReference type="GO" id="GO:0005975">
    <property type="term" value="P:carbohydrate metabolic process"/>
    <property type="evidence" value="ECO:0007669"/>
    <property type="project" value="InterPro"/>
</dbReference>
<dbReference type="VEuPathDB" id="VectorBase:SSCA007254"/>
<keyword evidence="5 7" id="KW-0326">Glycosidase</keyword>
<keyword evidence="3 7" id="KW-0378">Hydrolase</keyword>
<comment type="similarity">
    <text evidence="1 8">Belongs to the glycosyl hydrolase 35 family.</text>
</comment>
<comment type="catalytic activity">
    <reaction evidence="7">
        <text>Hydrolysis of terminal non-reducing beta-D-galactose residues in beta-D-galactosides.</text>
        <dbReference type="EC" id="3.2.1.23"/>
    </reaction>
</comment>
<dbReference type="InterPro" id="IPR019801">
    <property type="entry name" value="Glyco_hydro_35_CS"/>
</dbReference>
<feature type="domain" description="Beta-galactosidase galactose-binding" evidence="11">
    <location>
        <begin position="555"/>
        <end position="615"/>
    </location>
</feature>
<dbReference type="InterPro" id="IPR001944">
    <property type="entry name" value="Glycoside_Hdrlase_35"/>
</dbReference>
<dbReference type="FunFam" id="3.20.20.80:FF:000017">
    <property type="entry name" value="Beta-galactosidase"/>
    <property type="match status" value="1"/>
</dbReference>
<evidence type="ECO:0000313" key="12">
    <source>
        <dbReference type="EMBL" id="KPM11112.1"/>
    </source>
</evidence>
<evidence type="ECO:0000256" key="8">
    <source>
        <dbReference type="RuleBase" id="RU003679"/>
    </source>
</evidence>
<protein>
    <recommendedName>
        <fullName evidence="7">Beta-galactosidase</fullName>
        <ecNumber evidence="7">3.2.1.23</ecNumber>
    </recommendedName>
</protein>
<dbReference type="InterPro" id="IPR026283">
    <property type="entry name" value="B-gal_1-like"/>
</dbReference>
<dbReference type="Pfam" id="PF21467">
    <property type="entry name" value="BetaGal_gal-bd"/>
    <property type="match status" value="1"/>
</dbReference>
<evidence type="ECO:0000259" key="11">
    <source>
        <dbReference type="Pfam" id="PF21467"/>
    </source>
</evidence>
<evidence type="ECO:0000259" key="10">
    <source>
        <dbReference type="Pfam" id="PF21317"/>
    </source>
</evidence>
<dbReference type="InterPro" id="IPR017853">
    <property type="entry name" value="GH"/>
</dbReference>
<dbReference type="SUPFAM" id="SSF51445">
    <property type="entry name" value="(Trans)glycosidases"/>
    <property type="match status" value="1"/>
</dbReference>
<evidence type="ECO:0000256" key="3">
    <source>
        <dbReference type="ARBA" id="ARBA00022801"/>
    </source>
</evidence>
<dbReference type="Gene3D" id="2.60.120.260">
    <property type="entry name" value="Galactose-binding domain-like"/>
    <property type="match status" value="2"/>
</dbReference>
<organism evidence="12 13">
    <name type="scientific">Sarcoptes scabiei</name>
    <name type="common">Itch mite</name>
    <name type="synonym">Acarus scabiei</name>
    <dbReference type="NCBI Taxonomy" id="52283"/>
    <lineage>
        <taxon>Eukaryota</taxon>
        <taxon>Metazoa</taxon>
        <taxon>Ecdysozoa</taxon>
        <taxon>Arthropoda</taxon>
        <taxon>Chelicerata</taxon>
        <taxon>Arachnida</taxon>
        <taxon>Acari</taxon>
        <taxon>Acariformes</taxon>
        <taxon>Sarcoptiformes</taxon>
        <taxon>Astigmata</taxon>
        <taxon>Psoroptidia</taxon>
        <taxon>Sarcoptoidea</taxon>
        <taxon>Sarcoptidae</taxon>
        <taxon>Sarcoptinae</taxon>
        <taxon>Sarcoptes</taxon>
    </lineage>
</organism>
<dbReference type="Proteomes" id="UP000616769">
    <property type="component" value="Unassembled WGS sequence"/>
</dbReference>
<evidence type="ECO:0000256" key="2">
    <source>
        <dbReference type="ARBA" id="ARBA00022729"/>
    </source>
</evidence>
<evidence type="ECO:0000256" key="4">
    <source>
        <dbReference type="ARBA" id="ARBA00023180"/>
    </source>
</evidence>
<name>A0A132AJE6_SARSC</name>
<keyword evidence="4" id="KW-0325">Glycoprotein</keyword>